<accession>A0A2G5FTW9</accession>
<keyword evidence="1" id="KW-0812">Transmembrane</keyword>
<feature type="transmembrane region" description="Helical" evidence="1">
    <location>
        <begin position="100"/>
        <end position="122"/>
    </location>
</feature>
<keyword evidence="1" id="KW-1133">Transmembrane helix</keyword>
<dbReference type="Proteomes" id="UP000229504">
    <property type="component" value="Unassembled WGS sequence"/>
</dbReference>
<protein>
    <submittedName>
        <fullName evidence="2">Uncharacterized protein</fullName>
    </submittedName>
</protein>
<keyword evidence="1" id="KW-0472">Membrane</keyword>
<dbReference type="RefSeq" id="WP_099522064.1">
    <property type="nucleotide sequence ID" value="NZ_NIQU01000001.1"/>
</dbReference>
<dbReference type="AlphaFoldDB" id="A0A2G5FTW9"/>
<sequence length="137" mass="14990">MIQRLLATALLAGVQILLAFVLYHSAFEAYRQMFGSVRRDISYGLQLNHSLYLFGALALGNAGWLLSCRSRRSGLIGFGICLLFWTAFWANVFASMPHRGLLVVGVGTLALAMPLLVLLLRLRRPGQVDDARPGSAA</sequence>
<dbReference type="EMBL" id="NIQU01000001">
    <property type="protein sequence ID" value="PIA71471.1"/>
    <property type="molecule type" value="Genomic_DNA"/>
</dbReference>
<feature type="transmembrane region" description="Helical" evidence="1">
    <location>
        <begin position="75"/>
        <end position="94"/>
    </location>
</feature>
<organism evidence="2 3">
    <name type="scientific">Pseudomonas sediminis</name>
    <dbReference type="NCBI Taxonomy" id="1691904"/>
    <lineage>
        <taxon>Bacteria</taxon>
        <taxon>Pseudomonadati</taxon>
        <taxon>Pseudomonadota</taxon>
        <taxon>Gammaproteobacteria</taxon>
        <taxon>Pseudomonadales</taxon>
        <taxon>Pseudomonadaceae</taxon>
        <taxon>Pseudomonas</taxon>
    </lineage>
</organism>
<gene>
    <name evidence="2" type="ORF">CDO35_00315</name>
</gene>
<reference evidence="3" key="1">
    <citation type="submission" date="2017-06" db="EMBL/GenBank/DDBJ databases">
        <authorList>
            <person name="Rastogi G."/>
            <person name="Vaishampayan P."/>
            <person name="Seuylemezian A."/>
        </authorList>
    </citation>
    <scope>NUCLEOTIDE SEQUENCE [LARGE SCALE GENOMIC DNA]</scope>
    <source>
        <strain evidence="3">PI11</strain>
    </source>
</reference>
<feature type="transmembrane region" description="Helical" evidence="1">
    <location>
        <begin position="50"/>
        <end position="68"/>
    </location>
</feature>
<evidence type="ECO:0000256" key="1">
    <source>
        <dbReference type="SAM" id="Phobius"/>
    </source>
</evidence>
<comment type="caution">
    <text evidence="2">The sequence shown here is derived from an EMBL/GenBank/DDBJ whole genome shotgun (WGS) entry which is preliminary data.</text>
</comment>
<evidence type="ECO:0000313" key="3">
    <source>
        <dbReference type="Proteomes" id="UP000229504"/>
    </source>
</evidence>
<proteinExistence type="predicted"/>
<name>A0A2G5FTW9_9PSED</name>
<evidence type="ECO:0000313" key="2">
    <source>
        <dbReference type="EMBL" id="PIA71471.1"/>
    </source>
</evidence>